<dbReference type="PANTHER" id="PTHR35841:SF1">
    <property type="entry name" value="PHOSPHONATES-BINDING PERIPLASMIC PROTEIN"/>
    <property type="match status" value="1"/>
</dbReference>
<dbReference type="PANTHER" id="PTHR35841">
    <property type="entry name" value="PHOSPHONATES-BINDING PERIPLASMIC PROTEIN"/>
    <property type="match status" value="1"/>
</dbReference>
<proteinExistence type="inferred from homology"/>
<dbReference type="GO" id="GO:0055085">
    <property type="term" value="P:transmembrane transport"/>
    <property type="evidence" value="ECO:0007669"/>
    <property type="project" value="InterPro"/>
</dbReference>
<keyword evidence="2" id="KW-0732">Signal</keyword>
<keyword evidence="4" id="KW-1185">Reference proteome</keyword>
<dbReference type="SUPFAM" id="SSF53850">
    <property type="entry name" value="Periplasmic binding protein-like II"/>
    <property type="match status" value="1"/>
</dbReference>
<dbReference type="Proteomes" id="UP001157946">
    <property type="component" value="Unassembled WGS sequence"/>
</dbReference>
<dbReference type="CDD" id="cd01071">
    <property type="entry name" value="PBP2_PhnD_like"/>
    <property type="match status" value="1"/>
</dbReference>
<dbReference type="PROSITE" id="PS51257">
    <property type="entry name" value="PROKAR_LIPOPROTEIN"/>
    <property type="match status" value="1"/>
</dbReference>
<comment type="similarity">
    <text evidence="1">Belongs to the phosphate/phosphite/phosphonate binding protein family.</text>
</comment>
<dbReference type="Gene3D" id="3.40.190.10">
    <property type="entry name" value="Periplasmic binding protein-like II"/>
    <property type="match status" value="2"/>
</dbReference>
<dbReference type="Pfam" id="PF12974">
    <property type="entry name" value="Phosphonate-bd"/>
    <property type="match status" value="1"/>
</dbReference>
<dbReference type="InterPro" id="IPR005770">
    <property type="entry name" value="PhnD"/>
</dbReference>
<evidence type="ECO:0000256" key="2">
    <source>
        <dbReference type="ARBA" id="ARBA00022729"/>
    </source>
</evidence>
<dbReference type="RefSeq" id="WP_102991535.1">
    <property type="nucleotide sequence ID" value="NZ_FXTU01000001.1"/>
</dbReference>
<dbReference type="GO" id="GO:0043190">
    <property type="term" value="C:ATP-binding cassette (ABC) transporter complex"/>
    <property type="evidence" value="ECO:0007669"/>
    <property type="project" value="InterPro"/>
</dbReference>
<evidence type="ECO:0000313" key="4">
    <source>
        <dbReference type="Proteomes" id="UP001157946"/>
    </source>
</evidence>
<gene>
    <name evidence="3" type="ORF">SAMN06265361_10199</name>
</gene>
<dbReference type="NCBIfam" id="TIGR01098">
    <property type="entry name" value="3A0109s03R"/>
    <property type="match status" value="1"/>
</dbReference>
<reference evidence="3" key="1">
    <citation type="submission" date="2017-05" db="EMBL/GenBank/DDBJ databases">
        <authorList>
            <person name="Varghese N."/>
            <person name="Submissions S."/>
        </authorList>
    </citation>
    <scope>NUCLEOTIDE SEQUENCE</scope>
    <source>
        <strain evidence="3">DSM 45262</strain>
    </source>
</reference>
<evidence type="ECO:0000256" key="1">
    <source>
        <dbReference type="ARBA" id="ARBA00007162"/>
    </source>
</evidence>
<organism evidence="3 4">
    <name type="scientific">Laceyella tengchongensis</name>
    <dbReference type="NCBI Taxonomy" id="574699"/>
    <lineage>
        <taxon>Bacteria</taxon>
        <taxon>Bacillati</taxon>
        <taxon>Bacillota</taxon>
        <taxon>Bacilli</taxon>
        <taxon>Bacillales</taxon>
        <taxon>Thermoactinomycetaceae</taxon>
        <taxon>Laceyella</taxon>
    </lineage>
</organism>
<protein>
    <submittedName>
        <fullName evidence="3">Phosphonate transport system substrate-binding protein</fullName>
    </submittedName>
</protein>
<dbReference type="EMBL" id="FXTU01000001">
    <property type="protein sequence ID" value="SMP00483.1"/>
    <property type="molecule type" value="Genomic_DNA"/>
</dbReference>
<sequence>MKQRLGMIVFSCLVSVAVLVGCQSMLGVAGSDKVLRLGVIPHENREEMEDKYEELVNYLETELNVRVKIYVAPDYDGVVEAMRERKVDFAMFDPLSYLKAEKEVGAVPIVAEHFEDQGNGYRSLIITHKDSGLTSLQALKGKSFAFVDPGSTSGYLMQTAHLKRMHIDPARFFGQVTYAGGHDVVGRMVYGKQVDAGAMDDITYRKLVNEGKINPNEMRILWRSSLIPGAPIAVHPQLDAVLKEKLAEALTLADDKEPEALEELGVSSYVRTDRDYYKPVRDAMQMVNLQ</sequence>
<accession>A0AA46ACQ2</accession>
<name>A0AA46ACQ2_9BACL</name>
<dbReference type="AlphaFoldDB" id="A0AA46ACQ2"/>
<comment type="caution">
    <text evidence="3">The sequence shown here is derived from an EMBL/GenBank/DDBJ whole genome shotgun (WGS) entry which is preliminary data.</text>
</comment>
<evidence type="ECO:0000313" key="3">
    <source>
        <dbReference type="EMBL" id="SMP00483.1"/>
    </source>
</evidence>